<keyword evidence="5" id="KW-0233">DNA recombination</keyword>
<evidence type="ECO:0008006" key="9">
    <source>
        <dbReference type="Google" id="ProtNLM"/>
    </source>
</evidence>
<dbReference type="InterPro" id="IPR001207">
    <property type="entry name" value="Transposase_mutator"/>
</dbReference>
<dbReference type="AlphaFoldDB" id="A0A917UNP5"/>
<protein>
    <recommendedName>
        <fullName evidence="9">Transposase</fullName>
    </recommendedName>
</protein>
<organism evidence="7 8">
    <name type="scientific">Streptomyces brasiliensis</name>
    <dbReference type="NCBI Taxonomy" id="1954"/>
    <lineage>
        <taxon>Bacteria</taxon>
        <taxon>Bacillati</taxon>
        <taxon>Actinomycetota</taxon>
        <taxon>Actinomycetes</taxon>
        <taxon>Kitasatosporales</taxon>
        <taxon>Streptomycetaceae</taxon>
        <taxon>Streptomyces</taxon>
    </lineage>
</organism>
<comment type="caution">
    <text evidence="7">The sequence shown here is derived from an EMBL/GenBank/DDBJ whole genome shotgun (WGS) entry which is preliminary data.</text>
</comment>
<feature type="region of interest" description="Disordered" evidence="6">
    <location>
        <begin position="1"/>
        <end position="23"/>
    </location>
</feature>
<keyword evidence="3" id="KW-0815">Transposition</keyword>
<dbReference type="GO" id="GO:0003677">
    <property type="term" value="F:DNA binding"/>
    <property type="evidence" value="ECO:0007669"/>
    <property type="project" value="UniProtKB-KW"/>
</dbReference>
<accession>A0A917UNP5</accession>
<name>A0A917UNP5_9ACTN</name>
<dbReference type="GO" id="GO:0006313">
    <property type="term" value="P:DNA transposition"/>
    <property type="evidence" value="ECO:0007669"/>
    <property type="project" value="InterPro"/>
</dbReference>
<evidence type="ECO:0000256" key="5">
    <source>
        <dbReference type="ARBA" id="ARBA00023172"/>
    </source>
</evidence>
<evidence type="ECO:0000256" key="4">
    <source>
        <dbReference type="ARBA" id="ARBA00023125"/>
    </source>
</evidence>
<comment type="similarity">
    <text evidence="2">Belongs to the transposase mutator family.</text>
</comment>
<evidence type="ECO:0000313" key="8">
    <source>
        <dbReference type="Proteomes" id="UP000657574"/>
    </source>
</evidence>
<sequence length="100" mass="10497">MSDTAVESGAVYQSVEAPAPAASDEQLIQILVDRARTEGLQLTGEGGLLQQLTKQVLESSLEGAITDHLGYEKHDTAGKNSGNSRKGFERADVGGVHECG</sequence>
<evidence type="ECO:0000256" key="3">
    <source>
        <dbReference type="ARBA" id="ARBA00022578"/>
    </source>
</evidence>
<keyword evidence="4" id="KW-0238">DNA-binding</keyword>
<dbReference type="EMBL" id="BMQA01000125">
    <property type="protein sequence ID" value="GGJ70836.1"/>
    <property type="molecule type" value="Genomic_DNA"/>
</dbReference>
<dbReference type="GO" id="GO:0004803">
    <property type="term" value="F:transposase activity"/>
    <property type="evidence" value="ECO:0007669"/>
    <property type="project" value="InterPro"/>
</dbReference>
<dbReference type="Pfam" id="PF00872">
    <property type="entry name" value="Transposase_mut"/>
    <property type="match status" value="1"/>
</dbReference>
<evidence type="ECO:0000256" key="2">
    <source>
        <dbReference type="ARBA" id="ARBA00010961"/>
    </source>
</evidence>
<reference evidence="7" key="2">
    <citation type="submission" date="2020-09" db="EMBL/GenBank/DDBJ databases">
        <authorList>
            <person name="Sun Q."/>
            <person name="Ohkuma M."/>
        </authorList>
    </citation>
    <scope>NUCLEOTIDE SEQUENCE</scope>
    <source>
        <strain evidence="7">JCM 3086</strain>
    </source>
</reference>
<evidence type="ECO:0000256" key="6">
    <source>
        <dbReference type="SAM" id="MobiDB-lite"/>
    </source>
</evidence>
<gene>
    <name evidence="7" type="ORF">GCM10010121_096840</name>
</gene>
<dbReference type="Proteomes" id="UP000657574">
    <property type="component" value="Unassembled WGS sequence"/>
</dbReference>
<proteinExistence type="inferred from homology"/>
<reference evidence="7" key="1">
    <citation type="journal article" date="2014" name="Int. J. Syst. Evol. Microbiol.">
        <title>Complete genome sequence of Corynebacterium casei LMG S-19264T (=DSM 44701T), isolated from a smear-ripened cheese.</title>
        <authorList>
            <consortium name="US DOE Joint Genome Institute (JGI-PGF)"/>
            <person name="Walter F."/>
            <person name="Albersmeier A."/>
            <person name="Kalinowski J."/>
            <person name="Ruckert C."/>
        </authorList>
    </citation>
    <scope>NUCLEOTIDE SEQUENCE</scope>
    <source>
        <strain evidence="7">JCM 3086</strain>
    </source>
</reference>
<feature type="region of interest" description="Disordered" evidence="6">
    <location>
        <begin position="72"/>
        <end position="100"/>
    </location>
</feature>
<keyword evidence="8" id="KW-1185">Reference proteome</keyword>
<evidence type="ECO:0000256" key="1">
    <source>
        <dbReference type="ARBA" id="ARBA00002190"/>
    </source>
</evidence>
<evidence type="ECO:0000313" key="7">
    <source>
        <dbReference type="EMBL" id="GGJ70836.1"/>
    </source>
</evidence>
<comment type="function">
    <text evidence="1">Required for the transposition of the insertion element.</text>
</comment>